<dbReference type="GO" id="GO:0051301">
    <property type="term" value="P:cell division"/>
    <property type="evidence" value="ECO:0007669"/>
    <property type="project" value="UniProtKB-KW"/>
</dbReference>
<comment type="catalytic activity">
    <reaction evidence="10 11">
        <text>D-alanyl-D-alanine + UDP-N-acetyl-alpha-D-muramoyl-L-alanyl-gamma-D-glutamyl-meso-2,6-diaminopimelate + ATP = UDP-N-acetyl-alpha-D-muramoyl-L-alanyl-gamma-D-glutamyl-meso-2,6-diaminopimeloyl-D-alanyl-D-alanine + ADP + phosphate + H(+)</text>
        <dbReference type="Rhea" id="RHEA:28374"/>
        <dbReference type="ChEBI" id="CHEBI:15378"/>
        <dbReference type="ChEBI" id="CHEBI:30616"/>
        <dbReference type="ChEBI" id="CHEBI:43474"/>
        <dbReference type="ChEBI" id="CHEBI:57822"/>
        <dbReference type="ChEBI" id="CHEBI:61386"/>
        <dbReference type="ChEBI" id="CHEBI:83905"/>
        <dbReference type="ChEBI" id="CHEBI:456216"/>
        <dbReference type="EC" id="6.3.2.10"/>
    </reaction>
</comment>
<protein>
    <recommendedName>
        <fullName evidence="10 11">UDP-N-acetylmuramoyl-tripeptide--D-alanyl-D-alanine ligase</fullName>
        <ecNumber evidence="10 11">6.3.2.10</ecNumber>
    </recommendedName>
    <alternativeName>
        <fullName evidence="10">D-alanyl-D-alanine-adding enzyme</fullName>
    </alternativeName>
</protein>
<proteinExistence type="inferred from homology"/>
<dbReference type="GO" id="GO:0071555">
    <property type="term" value="P:cell wall organization"/>
    <property type="evidence" value="ECO:0007669"/>
    <property type="project" value="UniProtKB-KW"/>
</dbReference>
<evidence type="ECO:0000256" key="1">
    <source>
        <dbReference type="ARBA" id="ARBA00022490"/>
    </source>
</evidence>
<keyword evidence="5 10" id="KW-0067">ATP-binding</keyword>
<dbReference type="GO" id="GO:0047480">
    <property type="term" value="F:UDP-N-acetylmuramoyl-tripeptide-D-alanyl-D-alanine ligase activity"/>
    <property type="evidence" value="ECO:0007669"/>
    <property type="project" value="UniProtKB-UniRule"/>
</dbReference>
<dbReference type="Proteomes" id="UP001214976">
    <property type="component" value="Unassembled WGS sequence"/>
</dbReference>
<dbReference type="Gene3D" id="3.90.190.20">
    <property type="entry name" value="Mur ligase, C-terminal domain"/>
    <property type="match status" value="1"/>
</dbReference>
<dbReference type="GO" id="GO:0009252">
    <property type="term" value="P:peptidoglycan biosynthetic process"/>
    <property type="evidence" value="ECO:0007669"/>
    <property type="project" value="UniProtKB-UniRule"/>
</dbReference>
<dbReference type="RefSeq" id="WP_317476403.1">
    <property type="nucleotide sequence ID" value="NZ_JARQTW010000002.1"/>
</dbReference>
<evidence type="ECO:0000259" key="13">
    <source>
        <dbReference type="Pfam" id="PF02875"/>
    </source>
</evidence>
<comment type="subcellular location">
    <subcellularLocation>
        <location evidence="10 11">Cytoplasm</location>
    </subcellularLocation>
</comment>
<feature type="domain" description="Mur ligase central" evidence="14">
    <location>
        <begin position="107"/>
        <end position="319"/>
    </location>
</feature>
<dbReference type="Pfam" id="PF02875">
    <property type="entry name" value="Mur_ligase_C"/>
    <property type="match status" value="1"/>
</dbReference>
<evidence type="ECO:0000256" key="7">
    <source>
        <dbReference type="ARBA" id="ARBA00022984"/>
    </source>
</evidence>
<keyword evidence="9 10" id="KW-0961">Cell wall biogenesis/degradation</keyword>
<dbReference type="Pfam" id="PF01225">
    <property type="entry name" value="Mur_ligase"/>
    <property type="match status" value="1"/>
</dbReference>
<gene>
    <name evidence="10 15" type="primary">murF</name>
    <name evidence="15" type="ORF">P7M15_00760</name>
</gene>
<keyword evidence="1 10" id="KW-0963">Cytoplasm</keyword>
<evidence type="ECO:0000256" key="11">
    <source>
        <dbReference type="RuleBase" id="RU004136"/>
    </source>
</evidence>
<dbReference type="GO" id="GO:0008360">
    <property type="term" value="P:regulation of cell shape"/>
    <property type="evidence" value="ECO:0007669"/>
    <property type="project" value="UniProtKB-KW"/>
</dbReference>
<reference evidence="15" key="1">
    <citation type="submission" date="2023-03" db="EMBL/GenBank/DDBJ databases">
        <title>Classification of Bisgaard taxon 6 and taxon 10 as Exercitatus varius gen. nov., spec. nov.</title>
        <authorList>
            <person name="Christensen H."/>
        </authorList>
    </citation>
    <scope>NUCLEOTIDE SEQUENCE</scope>
    <source>
        <strain evidence="15">86116</strain>
    </source>
</reference>
<keyword evidence="7 10" id="KW-0573">Peptidoglycan synthesis</keyword>
<evidence type="ECO:0000313" key="16">
    <source>
        <dbReference type="Proteomes" id="UP001214976"/>
    </source>
</evidence>
<dbReference type="InterPro" id="IPR004101">
    <property type="entry name" value="Mur_ligase_C"/>
</dbReference>
<sequence length="481" mass="52086">MIRLQTKKLAEILNGRLIGDGNAVVDAVSTDTRQPTQKGLFFALKGEKFDAHDYLSSAVEQGNAAVVVEHAREIDVPQIVVADTRLALGRLAQWLKAELKPLTVAMTGSSGKTTVKEMTASILQRTARKSAVKNREVFFNDNGGHEQTDSADAVLFTQGNFNNDIGVPLTLLRLEPKHRFAVIELGANHAGEIDYTTKLVRPDVALINNIAPAHLEGFGSLDGVARAKGEIYRGLAEDGIAVVNLDCHYLPLWGKEIGGRQVRSFSVANDRADYWADNVRMTESGSAFTLHSPAGSIDINLPYLGAHNIGNALAATALAMSVGAELADVKAGLEQRSLVKGRLFPIEPCKNLLLLDDTYNANVDSLKSAIDVLKNYKAFRILAVGDMAELGENSRECHQQVADYAKAANLDCVASFGRKSAVIAQACRGIHFTDKAGMAHYLAELIDDKLKNNQQVVVLAKGSRSQKMEDVIAILKQKFEG</sequence>
<dbReference type="AlphaFoldDB" id="A0AAW6Q9S0"/>
<dbReference type="HAMAP" id="MF_02019">
    <property type="entry name" value="MurF"/>
    <property type="match status" value="1"/>
</dbReference>
<evidence type="ECO:0000256" key="5">
    <source>
        <dbReference type="ARBA" id="ARBA00022840"/>
    </source>
</evidence>
<evidence type="ECO:0000256" key="6">
    <source>
        <dbReference type="ARBA" id="ARBA00022960"/>
    </source>
</evidence>
<keyword evidence="8 10" id="KW-0131">Cell cycle</keyword>
<keyword evidence="2 10" id="KW-0436">Ligase</keyword>
<feature type="domain" description="Mur ligase N-terminal catalytic" evidence="12">
    <location>
        <begin position="26"/>
        <end position="92"/>
    </location>
</feature>
<dbReference type="NCBIfam" id="TIGR01143">
    <property type="entry name" value="murF"/>
    <property type="match status" value="1"/>
</dbReference>
<keyword evidence="4 10" id="KW-0547">Nucleotide-binding</keyword>
<feature type="domain" description="Mur ligase C-terminal" evidence="13">
    <location>
        <begin position="342"/>
        <end position="463"/>
    </location>
</feature>
<dbReference type="PANTHER" id="PTHR43024:SF1">
    <property type="entry name" value="UDP-N-ACETYLMURAMOYL-TRIPEPTIDE--D-ALANYL-D-ALANINE LIGASE"/>
    <property type="match status" value="1"/>
</dbReference>
<dbReference type="EC" id="6.3.2.10" evidence="10 11"/>
<comment type="pathway">
    <text evidence="10 11">Cell wall biogenesis; peptidoglycan biosynthesis.</text>
</comment>
<accession>A0AAW6Q9S0</accession>
<dbReference type="InterPro" id="IPR036565">
    <property type="entry name" value="Mur-like_cat_sf"/>
</dbReference>
<evidence type="ECO:0000259" key="12">
    <source>
        <dbReference type="Pfam" id="PF01225"/>
    </source>
</evidence>
<organism evidence="15 16">
    <name type="scientific">Exercitatus varius</name>
    <dbReference type="NCBI Taxonomy" id="67857"/>
    <lineage>
        <taxon>Bacteria</taxon>
        <taxon>Pseudomonadati</taxon>
        <taxon>Pseudomonadota</taxon>
        <taxon>Gammaproteobacteria</taxon>
        <taxon>Pasteurellales</taxon>
        <taxon>Pasteurellaceae</taxon>
        <taxon>Exercitatus</taxon>
    </lineage>
</organism>
<feature type="binding site" evidence="10">
    <location>
        <begin position="108"/>
        <end position="114"/>
    </location>
    <ligand>
        <name>ATP</name>
        <dbReference type="ChEBI" id="CHEBI:30616"/>
    </ligand>
</feature>
<dbReference type="Gene3D" id="3.40.1390.10">
    <property type="entry name" value="MurE/MurF, N-terminal domain"/>
    <property type="match status" value="1"/>
</dbReference>
<dbReference type="SUPFAM" id="SSF63418">
    <property type="entry name" value="MurE/MurF N-terminal domain"/>
    <property type="match status" value="1"/>
</dbReference>
<dbReference type="InterPro" id="IPR035911">
    <property type="entry name" value="MurE/MurF_N"/>
</dbReference>
<evidence type="ECO:0000256" key="8">
    <source>
        <dbReference type="ARBA" id="ARBA00023306"/>
    </source>
</evidence>
<dbReference type="PANTHER" id="PTHR43024">
    <property type="entry name" value="UDP-N-ACETYLMURAMOYL-TRIPEPTIDE--D-ALANYL-D-ALANINE LIGASE"/>
    <property type="match status" value="1"/>
</dbReference>
<dbReference type="InterPro" id="IPR051046">
    <property type="entry name" value="MurCDEF_CellWall_CoF430Synth"/>
</dbReference>
<dbReference type="SUPFAM" id="SSF53623">
    <property type="entry name" value="MurD-like peptide ligases, catalytic domain"/>
    <property type="match status" value="1"/>
</dbReference>
<dbReference type="InterPro" id="IPR013221">
    <property type="entry name" value="Mur_ligase_cen"/>
</dbReference>
<evidence type="ECO:0000256" key="3">
    <source>
        <dbReference type="ARBA" id="ARBA00022618"/>
    </source>
</evidence>
<keyword evidence="6 10" id="KW-0133">Cell shape</keyword>
<dbReference type="InterPro" id="IPR036615">
    <property type="entry name" value="Mur_ligase_C_dom_sf"/>
</dbReference>
<comment type="function">
    <text evidence="10 11">Involved in cell wall formation. Catalyzes the final step in the synthesis of UDP-N-acetylmuramoyl-pentapeptide, the precursor of murein.</text>
</comment>
<dbReference type="GO" id="GO:0005524">
    <property type="term" value="F:ATP binding"/>
    <property type="evidence" value="ECO:0007669"/>
    <property type="project" value="UniProtKB-UniRule"/>
</dbReference>
<dbReference type="SUPFAM" id="SSF53244">
    <property type="entry name" value="MurD-like peptide ligases, peptide-binding domain"/>
    <property type="match status" value="1"/>
</dbReference>
<dbReference type="Pfam" id="PF08245">
    <property type="entry name" value="Mur_ligase_M"/>
    <property type="match status" value="1"/>
</dbReference>
<evidence type="ECO:0000256" key="2">
    <source>
        <dbReference type="ARBA" id="ARBA00022598"/>
    </source>
</evidence>
<name>A0AAW6Q9S0_9PAST</name>
<dbReference type="Gene3D" id="3.40.1190.10">
    <property type="entry name" value="Mur-like, catalytic domain"/>
    <property type="match status" value="1"/>
</dbReference>
<dbReference type="EMBL" id="JARQTW010000002">
    <property type="protein sequence ID" value="MDG2949062.1"/>
    <property type="molecule type" value="Genomic_DNA"/>
</dbReference>
<keyword evidence="3 10" id="KW-0132">Cell division</keyword>
<comment type="caution">
    <text evidence="15">The sequence shown here is derived from an EMBL/GenBank/DDBJ whole genome shotgun (WGS) entry which is preliminary data.</text>
</comment>
<evidence type="ECO:0000256" key="10">
    <source>
        <dbReference type="HAMAP-Rule" id="MF_02019"/>
    </source>
</evidence>
<comment type="similarity">
    <text evidence="10">Belongs to the MurCDEF family. MurF subfamily.</text>
</comment>
<dbReference type="InterPro" id="IPR000713">
    <property type="entry name" value="Mur_ligase_N"/>
</dbReference>
<evidence type="ECO:0000313" key="15">
    <source>
        <dbReference type="EMBL" id="MDG2949062.1"/>
    </source>
</evidence>
<evidence type="ECO:0000259" key="14">
    <source>
        <dbReference type="Pfam" id="PF08245"/>
    </source>
</evidence>
<dbReference type="GO" id="GO:0005737">
    <property type="term" value="C:cytoplasm"/>
    <property type="evidence" value="ECO:0007669"/>
    <property type="project" value="UniProtKB-SubCell"/>
</dbReference>
<dbReference type="InterPro" id="IPR005863">
    <property type="entry name" value="UDP-N-AcMur_synth"/>
</dbReference>
<evidence type="ECO:0000256" key="4">
    <source>
        <dbReference type="ARBA" id="ARBA00022741"/>
    </source>
</evidence>
<evidence type="ECO:0000256" key="9">
    <source>
        <dbReference type="ARBA" id="ARBA00023316"/>
    </source>
</evidence>